<name>A0A229UUE5_9BACL</name>
<keyword evidence="2 3" id="KW-0472">Membrane</keyword>
<keyword evidence="3" id="KW-1133">Transmembrane helix</keyword>
<feature type="transmembrane region" description="Helical" evidence="3">
    <location>
        <begin position="345"/>
        <end position="365"/>
    </location>
</feature>
<evidence type="ECO:0000256" key="2">
    <source>
        <dbReference type="ARBA" id="ARBA00023136"/>
    </source>
</evidence>
<evidence type="ECO:0000256" key="3">
    <source>
        <dbReference type="SAM" id="Phobius"/>
    </source>
</evidence>
<feature type="transmembrane region" description="Helical" evidence="3">
    <location>
        <begin position="276"/>
        <end position="295"/>
    </location>
</feature>
<keyword evidence="3" id="KW-0812">Transmembrane</keyword>
<feature type="transmembrane region" description="Helical" evidence="3">
    <location>
        <begin position="396"/>
        <end position="421"/>
    </location>
</feature>
<gene>
    <name evidence="4" type="ORF">CF651_07415</name>
</gene>
<accession>A0A229UUE5</accession>
<keyword evidence="5" id="KW-1185">Reference proteome</keyword>
<dbReference type="Pfam" id="PF03323">
    <property type="entry name" value="GerA"/>
    <property type="match status" value="1"/>
</dbReference>
<protein>
    <submittedName>
        <fullName evidence="4">Spore germination protein</fullName>
    </submittedName>
</protein>
<organism evidence="4 5">
    <name type="scientific">Paenibacillus rigui</name>
    <dbReference type="NCBI Taxonomy" id="554312"/>
    <lineage>
        <taxon>Bacteria</taxon>
        <taxon>Bacillati</taxon>
        <taxon>Bacillota</taxon>
        <taxon>Bacilli</taxon>
        <taxon>Bacillales</taxon>
        <taxon>Paenibacillaceae</taxon>
        <taxon>Paenibacillus</taxon>
    </lineage>
</organism>
<dbReference type="PANTHER" id="PTHR22550">
    <property type="entry name" value="SPORE GERMINATION PROTEIN"/>
    <property type="match status" value="1"/>
</dbReference>
<evidence type="ECO:0000256" key="1">
    <source>
        <dbReference type="ARBA" id="ARBA00005278"/>
    </source>
</evidence>
<feature type="transmembrane region" description="Helical" evidence="3">
    <location>
        <begin position="315"/>
        <end position="333"/>
    </location>
</feature>
<dbReference type="GO" id="GO:0009847">
    <property type="term" value="P:spore germination"/>
    <property type="evidence" value="ECO:0007669"/>
    <property type="project" value="InterPro"/>
</dbReference>
<dbReference type="PANTHER" id="PTHR22550:SF5">
    <property type="entry name" value="LEUCINE ZIPPER PROTEIN 4"/>
    <property type="match status" value="1"/>
</dbReference>
<dbReference type="PIRSF" id="PIRSF005690">
    <property type="entry name" value="GerBA"/>
    <property type="match status" value="1"/>
</dbReference>
<feature type="transmembrane region" description="Helical" evidence="3">
    <location>
        <begin position="371"/>
        <end position="389"/>
    </location>
</feature>
<reference evidence="4 5" key="1">
    <citation type="submission" date="2017-07" db="EMBL/GenBank/DDBJ databases">
        <title>Genome sequencing and assembly of Paenibacillus rigui.</title>
        <authorList>
            <person name="Mayilraj S."/>
        </authorList>
    </citation>
    <scope>NUCLEOTIDE SEQUENCE [LARGE SCALE GENOMIC DNA]</scope>
    <source>
        <strain evidence="4 5">JCM 16352</strain>
    </source>
</reference>
<dbReference type="AlphaFoldDB" id="A0A229UUE5"/>
<dbReference type="Proteomes" id="UP000215509">
    <property type="component" value="Unassembled WGS sequence"/>
</dbReference>
<comment type="caution">
    <text evidence="4">The sequence shown here is derived from an EMBL/GenBank/DDBJ whole genome shotgun (WGS) entry which is preliminary data.</text>
</comment>
<comment type="similarity">
    <text evidence="1">Belongs to the GerABKA family.</text>
</comment>
<dbReference type="InterPro" id="IPR050768">
    <property type="entry name" value="UPF0353/GerABKA_families"/>
</dbReference>
<sequence length="477" mass="52675">MTTIWKEDTLREWFRNTPDVTIQHHSLAGGEPILLLYCSHLCDGQQLYESVIPALHSSTYTPIPFIPALHLEPFLEEITAAGLSRAVFSGKVVLFWGAGASAFTLNLSNAPKRSPEESSLDISIRGPRDGFVEDFDTNLALIRKRLRTESLVLEPFTIGTRSATRVGLLYLDDVTNKDTIEVVRSRIQRIHVDTLVSTEQLEEYIKEQGFTFFPTVLYTGRPDFAVDCLSRGRFALIVEGMPAVMIAPATLFLILKSSEDNFFPFWIAGVGRAIRLMGLLISMLLPGFWIALTSFNQDQLPFPLLATITQTRIGLPLPATIEFFMILFILELFREGGNRLPRAIGQTLAVVGGIVIGDAAVRAALISPSLIVIGGLSSIATATISNMALSGGATYLRFLIFFASAILGMYGFILACIYTILHLVTIESFGLPYMSPASPFSKNDLMKGLLSKSWREIDKRPGSLHTQDNTRKGHDKL</sequence>
<evidence type="ECO:0000313" key="5">
    <source>
        <dbReference type="Proteomes" id="UP000215509"/>
    </source>
</evidence>
<dbReference type="GO" id="GO:0016020">
    <property type="term" value="C:membrane"/>
    <property type="evidence" value="ECO:0007669"/>
    <property type="project" value="InterPro"/>
</dbReference>
<proteinExistence type="inferred from homology"/>
<feature type="transmembrane region" description="Helical" evidence="3">
    <location>
        <begin position="234"/>
        <end position="255"/>
    </location>
</feature>
<dbReference type="OrthoDB" id="1726708at2"/>
<dbReference type="RefSeq" id="WP_094014222.1">
    <property type="nucleotide sequence ID" value="NZ_NMQW01000011.1"/>
</dbReference>
<evidence type="ECO:0000313" key="4">
    <source>
        <dbReference type="EMBL" id="OXM86963.1"/>
    </source>
</evidence>
<dbReference type="InterPro" id="IPR004995">
    <property type="entry name" value="Spore_Ger"/>
</dbReference>
<dbReference type="EMBL" id="NMQW01000011">
    <property type="protein sequence ID" value="OXM86963.1"/>
    <property type="molecule type" value="Genomic_DNA"/>
</dbReference>